<protein>
    <submittedName>
        <fullName evidence="1">Uncharacterized protein</fullName>
    </submittedName>
</protein>
<accession>A0A6N2SI14</accession>
<reference evidence="1" key="1">
    <citation type="submission" date="2019-11" db="EMBL/GenBank/DDBJ databases">
        <authorList>
            <person name="Feng L."/>
        </authorList>
    </citation>
    <scope>NUCLEOTIDE SEQUENCE</scope>
    <source>
        <strain evidence="1">AodontolyticusLFYP35</strain>
    </source>
</reference>
<proteinExistence type="predicted"/>
<organism evidence="1">
    <name type="scientific">Schaalia odontolytica</name>
    <dbReference type="NCBI Taxonomy" id="1660"/>
    <lineage>
        <taxon>Bacteria</taxon>
        <taxon>Bacillati</taxon>
        <taxon>Actinomycetota</taxon>
        <taxon>Actinomycetes</taxon>
        <taxon>Actinomycetales</taxon>
        <taxon>Actinomycetaceae</taxon>
        <taxon>Schaalia</taxon>
    </lineage>
</organism>
<sequence length="78" mass="8405">MSSGAHAAERLIERRFVAHRLDDAVGAQAVGQFFDAGDALLAALFDNVSCTEWRASACRSAWRDIAISLKAKNALSAR</sequence>
<dbReference type="EMBL" id="CACRSM010000002">
    <property type="protein sequence ID" value="VYS92614.1"/>
    <property type="molecule type" value="Genomic_DNA"/>
</dbReference>
<name>A0A6N2SI14_9ACTO</name>
<evidence type="ECO:0000313" key="1">
    <source>
        <dbReference type="EMBL" id="VYS92614.1"/>
    </source>
</evidence>
<dbReference type="AlphaFoldDB" id="A0A6N2SI14"/>
<gene>
    <name evidence="1" type="ORF">AOLFYP35_00858</name>
</gene>